<comment type="caution">
    <text evidence="2">The sequence shown here is derived from an EMBL/GenBank/DDBJ whole genome shotgun (WGS) entry which is preliminary data.</text>
</comment>
<keyword evidence="1" id="KW-1133">Transmembrane helix</keyword>
<evidence type="ECO:0000313" key="2">
    <source>
        <dbReference type="EMBL" id="GJJ09361.1"/>
    </source>
</evidence>
<dbReference type="AlphaFoldDB" id="A0AAV5A3Y2"/>
<evidence type="ECO:0000256" key="1">
    <source>
        <dbReference type="SAM" id="Phobius"/>
    </source>
</evidence>
<reference evidence="2" key="1">
    <citation type="submission" date="2021-10" db="EMBL/GenBank/DDBJ databases">
        <title>De novo Genome Assembly of Clathrus columnatus (Basidiomycota, Fungi) Using Illumina and Nanopore Sequence Data.</title>
        <authorList>
            <person name="Ogiso-Tanaka E."/>
            <person name="Itagaki H."/>
            <person name="Hosoya T."/>
            <person name="Hosaka K."/>
        </authorList>
    </citation>
    <scope>NUCLEOTIDE SEQUENCE</scope>
    <source>
        <strain evidence="2">MO-923</strain>
    </source>
</reference>
<feature type="transmembrane region" description="Helical" evidence="1">
    <location>
        <begin position="97"/>
        <end position="118"/>
    </location>
</feature>
<keyword evidence="1" id="KW-0812">Transmembrane</keyword>
<dbReference type="Proteomes" id="UP001050691">
    <property type="component" value="Unassembled WGS sequence"/>
</dbReference>
<gene>
    <name evidence="2" type="ORF">Clacol_003583</name>
</gene>
<evidence type="ECO:0000313" key="3">
    <source>
        <dbReference type="Proteomes" id="UP001050691"/>
    </source>
</evidence>
<dbReference type="EMBL" id="BPWL01000004">
    <property type="protein sequence ID" value="GJJ09361.1"/>
    <property type="molecule type" value="Genomic_DNA"/>
</dbReference>
<keyword evidence="1" id="KW-0472">Membrane</keyword>
<keyword evidence="3" id="KW-1185">Reference proteome</keyword>
<dbReference type="PANTHER" id="PTHR34292:SF2">
    <property type="entry name" value="OUTER SPORE WALL PROTEIN LDS1"/>
    <property type="match status" value="1"/>
</dbReference>
<name>A0AAV5A3Y2_9AGAM</name>
<dbReference type="PANTHER" id="PTHR34292">
    <property type="entry name" value="OUTER SPORE WALL PROTEIN LDS1"/>
    <property type="match status" value="1"/>
</dbReference>
<sequence length="291" mass="33417">MSSNTVQAVNPKERLSFIVSDPSFRTRETRLRFPPFYAVVGVYRLASDPSLYKPIWDKVRHGTQRGLTVGLVWIASSPKVTGLSHDKIFGYNIPFDIVTYATVMFISSQFNMVLKFFLSKNLRIARDRAWDQTLKSRGKGTDFWGPYVEEWQSPPHITSADHGWEKWVSSAIFRIFVRKVLLAPLNLYPFIGVVISSLLKAFGMARYLHQPYFKAKKMSDNEVALFMEERKWDYRGQSDNGHDNTHANLPYISKPLAFSISNRIGAAMWAHDLEKRQHLYASGELLPRPPA</sequence>
<organism evidence="2 3">
    <name type="scientific">Clathrus columnatus</name>
    <dbReference type="NCBI Taxonomy" id="1419009"/>
    <lineage>
        <taxon>Eukaryota</taxon>
        <taxon>Fungi</taxon>
        <taxon>Dikarya</taxon>
        <taxon>Basidiomycota</taxon>
        <taxon>Agaricomycotina</taxon>
        <taxon>Agaricomycetes</taxon>
        <taxon>Phallomycetidae</taxon>
        <taxon>Phallales</taxon>
        <taxon>Clathraceae</taxon>
        <taxon>Clathrus</taxon>
    </lineage>
</organism>
<accession>A0AAV5A3Y2</accession>
<protein>
    <submittedName>
        <fullName evidence="2">Uncharacterized protein</fullName>
    </submittedName>
</protein>
<feature type="transmembrane region" description="Helical" evidence="1">
    <location>
        <begin position="187"/>
        <end position="208"/>
    </location>
</feature>
<proteinExistence type="predicted"/>
<dbReference type="InterPro" id="IPR052786">
    <property type="entry name" value="Spore_wall_assembly"/>
</dbReference>